<reference evidence="1" key="1">
    <citation type="submission" date="2023-10" db="EMBL/GenBank/DDBJ databases">
        <title>Genome assemblies of two species of porcelain crab, Petrolisthes cinctipes and Petrolisthes manimaculis (Anomura: Porcellanidae).</title>
        <authorList>
            <person name="Angst P."/>
        </authorList>
    </citation>
    <scope>NUCLEOTIDE SEQUENCE</scope>
    <source>
        <strain evidence="1">PB745_01</strain>
        <tissue evidence="1">Gill</tissue>
    </source>
</reference>
<protein>
    <submittedName>
        <fullName evidence="1">Uncharacterized protein</fullName>
    </submittedName>
</protein>
<feature type="non-terminal residue" evidence="1">
    <location>
        <position position="103"/>
    </location>
</feature>
<comment type="caution">
    <text evidence="1">The sequence shown here is derived from an EMBL/GenBank/DDBJ whole genome shotgun (WGS) entry which is preliminary data.</text>
</comment>
<dbReference type="EMBL" id="JAWQEG010007266">
    <property type="protein sequence ID" value="KAK3852738.1"/>
    <property type="molecule type" value="Genomic_DNA"/>
</dbReference>
<proteinExistence type="predicted"/>
<organism evidence="1 2">
    <name type="scientific">Petrolisthes cinctipes</name>
    <name type="common">Flat porcelain crab</name>
    <dbReference type="NCBI Taxonomy" id="88211"/>
    <lineage>
        <taxon>Eukaryota</taxon>
        <taxon>Metazoa</taxon>
        <taxon>Ecdysozoa</taxon>
        <taxon>Arthropoda</taxon>
        <taxon>Crustacea</taxon>
        <taxon>Multicrustacea</taxon>
        <taxon>Malacostraca</taxon>
        <taxon>Eumalacostraca</taxon>
        <taxon>Eucarida</taxon>
        <taxon>Decapoda</taxon>
        <taxon>Pleocyemata</taxon>
        <taxon>Anomura</taxon>
        <taxon>Galatheoidea</taxon>
        <taxon>Porcellanidae</taxon>
        <taxon>Petrolisthes</taxon>
    </lineage>
</organism>
<dbReference type="Proteomes" id="UP001286313">
    <property type="component" value="Unassembled WGS sequence"/>
</dbReference>
<sequence length="103" mass="11640">MFMMLFAVCEVLHEGKNNPVLETTSASVHLTSPSHTPTPYLCRLHAYITLLHPQYLCRLHLTSPFSTLHHSSPHHTSVASPYITLLHPPYLFLHLTPSFSNPI</sequence>
<accession>A0AAE1BLR0</accession>
<name>A0AAE1BLR0_PETCI</name>
<evidence type="ECO:0000313" key="1">
    <source>
        <dbReference type="EMBL" id="KAK3852738.1"/>
    </source>
</evidence>
<gene>
    <name evidence="1" type="ORF">Pcinc_040685</name>
</gene>
<keyword evidence="2" id="KW-1185">Reference proteome</keyword>
<dbReference type="AlphaFoldDB" id="A0AAE1BLR0"/>
<evidence type="ECO:0000313" key="2">
    <source>
        <dbReference type="Proteomes" id="UP001286313"/>
    </source>
</evidence>